<dbReference type="InterPro" id="IPR053199">
    <property type="entry name" value="cDPG_synthetase-like"/>
</dbReference>
<accession>A0A434AXL9</accession>
<sequence>MAKKNVIIIGAAGRDFHNFNTYFRDNSEYNVVAFTAAQIPDIDGRKYPAELSGVLYPEGIPIFAEKDLPKLIKDYCIDDCVFSYSDVSYQKVMGISAIVNAAGSNFKLLGPGDTMIKSNKPTIAVVATRTGCGKSQTSRKVIEAIMAKGLKVIAIRHPMPYGDLVAQKVQRYAKIEDLKKHQCTVEEMEEYEPHVIRGNVIYAGVDYEAIVRAAEEDPDGCDVILWDGGNNDFSFYKPDLTITVADPHRPGTELSYYPGEVNLRLADIVVINKMDSASPEGIQTVRESIAKVNPNAIVVDGASPIRVDNPELIRGKRVLIVEDGPTLTHGEMKIGAGTIAARKFGAAEEIDVRPFLVGKLKETFEIYPNIGNILPAMGYSDQQLKDLEITINNSDCDSVVIGTPIDLNRIIKINKPNTRVYYDLEEIGDPKLSQIIDQFVKEYHLDKQMVE</sequence>
<dbReference type="OrthoDB" id="9763469at2"/>
<evidence type="ECO:0000313" key="1">
    <source>
        <dbReference type="EMBL" id="RUT79302.1"/>
    </source>
</evidence>
<dbReference type="Gene3D" id="3.40.50.720">
    <property type="entry name" value="NAD(P)-binding Rossmann-like Domain"/>
    <property type="match status" value="1"/>
</dbReference>
<dbReference type="RefSeq" id="WP_127342593.1">
    <property type="nucleotide sequence ID" value="NZ_RJJX01000003.1"/>
</dbReference>
<dbReference type="PANTHER" id="PTHR42869:SF1">
    <property type="entry name" value="SLL0572 PROTEIN"/>
    <property type="match status" value="1"/>
</dbReference>
<dbReference type="Gene3D" id="3.40.50.300">
    <property type="entry name" value="P-loop containing nucleotide triphosphate hydrolases"/>
    <property type="match status" value="1"/>
</dbReference>
<dbReference type="Proteomes" id="UP000282985">
    <property type="component" value="Unassembled WGS sequence"/>
</dbReference>
<proteinExistence type="predicted"/>
<protein>
    <submittedName>
        <fullName evidence="1">GTPase</fullName>
    </submittedName>
</protein>
<keyword evidence="2" id="KW-1185">Reference proteome</keyword>
<evidence type="ECO:0000313" key="2">
    <source>
        <dbReference type="Proteomes" id="UP000282985"/>
    </source>
</evidence>
<name>A0A434AXL9_9BACT</name>
<gene>
    <name evidence="1" type="ORF">DLK05_03515</name>
</gene>
<organism evidence="1 2">
    <name type="scientific">Ancylomarina longa</name>
    <dbReference type="NCBI Taxonomy" id="2487017"/>
    <lineage>
        <taxon>Bacteria</taxon>
        <taxon>Pseudomonadati</taxon>
        <taxon>Bacteroidota</taxon>
        <taxon>Bacteroidia</taxon>
        <taxon>Marinilabiliales</taxon>
        <taxon>Marinifilaceae</taxon>
        <taxon>Ancylomarina</taxon>
    </lineage>
</organism>
<reference evidence="1 2" key="1">
    <citation type="submission" date="2018-11" db="EMBL/GenBank/DDBJ databases">
        <title>Parancylomarina longa gen. nov., sp. nov., isolated from sediments of southern Okinawa.</title>
        <authorList>
            <person name="Fu T."/>
        </authorList>
    </citation>
    <scope>NUCLEOTIDE SEQUENCE [LARGE SCALE GENOMIC DNA]</scope>
    <source>
        <strain evidence="1 2">T3-2 S1-C</strain>
    </source>
</reference>
<dbReference type="InterPro" id="IPR027417">
    <property type="entry name" value="P-loop_NTPase"/>
</dbReference>
<dbReference type="EMBL" id="RJJX01000003">
    <property type="protein sequence ID" value="RUT79302.1"/>
    <property type="molecule type" value="Genomic_DNA"/>
</dbReference>
<dbReference type="SUPFAM" id="SSF52540">
    <property type="entry name" value="P-loop containing nucleoside triphosphate hydrolases"/>
    <property type="match status" value="1"/>
</dbReference>
<comment type="caution">
    <text evidence="1">The sequence shown here is derived from an EMBL/GenBank/DDBJ whole genome shotgun (WGS) entry which is preliminary data.</text>
</comment>
<dbReference type="AlphaFoldDB" id="A0A434AXL9"/>
<dbReference type="PANTHER" id="PTHR42869">
    <property type="entry name" value="SLL0572 PROTEIN"/>
    <property type="match status" value="1"/>
</dbReference>